<evidence type="ECO:0000313" key="1">
    <source>
        <dbReference type="EMBL" id="BAK16814.1"/>
    </source>
</evidence>
<dbReference type="Proteomes" id="UP000006691">
    <property type="component" value="Chromosome"/>
</dbReference>
<dbReference type="STRING" id="1002809.SSIL_2391"/>
<dbReference type="PATRIC" id="fig|1002809.3.peg.2406"/>
<keyword evidence="2" id="KW-1185">Reference proteome</keyword>
<reference evidence="2" key="1">
    <citation type="submission" date="2011-04" db="EMBL/GenBank/DDBJ databases">
        <title>Genome sequence of Solibacillus silvestris StLB046.</title>
        <authorList>
            <person name="Morohoshi T."/>
            <person name="Someya N."/>
            <person name="Ikeda T."/>
        </authorList>
    </citation>
    <scope>NUCLEOTIDE SEQUENCE [LARGE SCALE GENOMIC DNA]</scope>
    <source>
        <strain evidence="2">StLB046</strain>
    </source>
</reference>
<proteinExistence type="predicted"/>
<organism evidence="1 2">
    <name type="scientific">Solibacillus silvestris (strain StLB046)</name>
    <name type="common">Bacillus silvestris</name>
    <dbReference type="NCBI Taxonomy" id="1002809"/>
    <lineage>
        <taxon>Bacteria</taxon>
        <taxon>Bacillati</taxon>
        <taxon>Bacillota</taxon>
        <taxon>Bacilli</taxon>
        <taxon>Bacillales</taxon>
        <taxon>Caryophanaceae</taxon>
        <taxon>Solibacillus</taxon>
    </lineage>
</organism>
<dbReference type="HOGENOM" id="CLU_166888_0_0_9"/>
<dbReference type="RefSeq" id="WP_014824066.1">
    <property type="nucleotide sequence ID" value="NC_018065.1"/>
</dbReference>
<reference evidence="1 2" key="2">
    <citation type="journal article" date="2012" name="J. Biosci. Bioeng.">
        <title>Complete genome sequence and characterization of the N-acylhomoserine lactone-degrading gene of the potato leaf-associated Solibacillus silvestris.</title>
        <authorList>
            <person name="Morohoshi T."/>
            <person name="Tominaga Y."/>
            <person name="Someya N."/>
            <person name="Ikeda T."/>
        </authorList>
    </citation>
    <scope>NUCLEOTIDE SEQUENCE [LARGE SCALE GENOMIC DNA]</scope>
    <source>
        <strain evidence="1 2">StLB046</strain>
    </source>
</reference>
<dbReference type="KEGG" id="siv:SSIL_2391"/>
<dbReference type="EMBL" id="AP012157">
    <property type="protein sequence ID" value="BAK16814.1"/>
    <property type="molecule type" value="Genomic_DNA"/>
</dbReference>
<name>F2F119_SOLSS</name>
<dbReference type="AlphaFoldDB" id="F2F119"/>
<accession>F2F119</accession>
<protein>
    <submittedName>
        <fullName evidence="1">Uncharacterized protein</fullName>
    </submittedName>
</protein>
<gene>
    <name evidence="1" type="ordered locus">SSIL_2391</name>
</gene>
<dbReference type="eggNOG" id="ENOG50330K0">
    <property type="taxonomic scope" value="Bacteria"/>
</dbReference>
<sequence>MDLIAQHPYFKVERTVTGTEQFEVEHDRIIYLYHDKVVTQHREFPTKIVMDFSYREIAKQGGILYLHTLQGVYAYTVKSSPEAFISAYRAYFK</sequence>
<evidence type="ECO:0000313" key="2">
    <source>
        <dbReference type="Proteomes" id="UP000006691"/>
    </source>
</evidence>